<keyword evidence="4" id="KW-1185">Reference proteome</keyword>
<dbReference type="GeneID" id="36595833"/>
<feature type="region of interest" description="Disordered" evidence="1">
    <location>
        <begin position="996"/>
        <end position="1022"/>
    </location>
</feature>
<evidence type="ECO:0000313" key="3">
    <source>
        <dbReference type="EMBL" id="PMD56587.1"/>
    </source>
</evidence>
<dbReference type="STRING" id="1095630.A0A2J6T0P1"/>
<feature type="region of interest" description="Disordered" evidence="1">
    <location>
        <begin position="490"/>
        <end position="526"/>
    </location>
</feature>
<dbReference type="Gene3D" id="3.30.450.40">
    <property type="match status" value="1"/>
</dbReference>
<evidence type="ECO:0000256" key="1">
    <source>
        <dbReference type="SAM" id="MobiDB-lite"/>
    </source>
</evidence>
<feature type="domain" description="GAF" evidence="2">
    <location>
        <begin position="304"/>
        <end position="423"/>
    </location>
</feature>
<feature type="region of interest" description="Disordered" evidence="1">
    <location>
        <begin position="632"/>
        <end position="716"/>
    </location>
</feature>
<reference evidence="3 4" key="1">
    <citation type="submission" date="2016-04" db="EMBL/GenBank/DDBJ databases">
        <title>A degradative enzymes factory behind the ericoid mycorrhizal symbiosis.</title>
        <authorList>
            <consortium name="DOE Joint Genome Institute"/>
            <person name="Martino E."/>
            <person name="Morin E."/>
            <person name="Grelet G."/>
            <person name="Kuo A."/>
            <person name="Kohler A."/>
            <person name="Daghino S."/>
            <person name="Barry K."/>
            <person name="Choi C."/>
            <person name="Cichocki N."/>
            <person name="Clum A."/>
            <person name="Copeland A."/>
            <person name="Hainaut M."/>
            <person name="Haridas S."/>
            <person name="Labutti K."/>
            <person name="Lindquist E."/>
            <person name="Lipzen A."/>
            <person name="Khouja H.-R."/>
            <person name="Murat C."/>
            <person name="Ohm R."/>
            <person name="Olson A."/>
            <person name="Spatafora J."/>
            <person name="Veneault-Fourrey C."/>
            <person name="Henrissat B."/>
            <person name="Grigoriev I."/>
            <person name="Martin F."/>
            <person name="Perotto S."/>
        </authorList>
    </citation>
    <scope>NUCLEOTIDE SEQUENCE [LARGE SCALE GENOMIC DNA]</scope>
    <source>
        <strain evidence="3 4">E</strain>
    </source>
</reference>
<accession>A0A2J6T0P1</accession>
<gene>
    <name evidence="3" type="ORF">K444DRAFT_69003</name>
</gene>
<dbReference type="SUPFAM" id="SSF55781">
    <property type="entry name" value="GAF domain-like"/>
    <property type="match status" value="1"/>
</dbReference>
<dbReference type="AlphaFoldDB" id="A0A2J6T0P1"/>
<dbReference type="Proteomes" id="UP000235371">
    <property type="component" value="Unassembled WGS sequence"/>
</dbReference>
<dbReference type="PANTHER" id="PTHR43102:SF2">
    <property type="entry name" value="GAF DOMAIN-CONTAINING PROTEIN"/>
    <property type="match status" value="1"/>
</dbReference>
<feature type="compositionally biased region" description="Polar residues" evidence="1">
    <location>
        <begin position="545"/>
        <end position="568"/>
    </location>
</feature>
<dbReference type="EMBL" id="KZ613848">
    <property type="protein sequence ID" value="PMD56587.1"/>
    <property type="molecule type" value="Genomic_DNA"/>
</dbReference>
<evidence type="ECO:0000313" key="4">
    <source>
        <dbReference type="Proteomes" id="UP000235371"/>
    </source>
</evidence>
<dbReference type="Pfam" id="PF13185">
    <property type="entry name" value="GAF_2"/>
    <property type="match status" value="1"/>
</dbReference>
<feature type="compositionally biased region" description="Polar residues" evidence="1">
    <location>
        <begin position="490"/>
        <end position="504"/>
    </location>
</feature>
<sequence length="1058" mass="118184">MAFSQDIEDSGRPKKLHNKASVPSIERKQPGTNFMGKLFGKQPENKGRQEDSLGPEIGDISRMAYLGNLKPAVFVRPNDPSHQGSQMQPRREEGLPPRGARSEDGSDSFVSPITRARNRAETDAILTGRVSEEDPEFAAEEDTFDNSAEHAEQENFDNNFEHPEREGFNSNFEYAERDAFNIDESDNVNDVCGSSEECTVECVSLQRDTPRADTPDLNTKQQIEYVAVINGQGRAGAEQWKHYLECYTNGQFSLIRPPPPPQYSRNFRFLSAVYPPNEAERLSLCAKYDIVWAHGSECEKLGLLVAQTIKRFGALSGCVSFFDEQNEVVKIESGYQRSLIDRNTSIAAHVLYASDVMVVLDTKQDWRFENNPLVDFKPRIRFFAGAPLLSTGGEVVGVLSVFGKEPRIAFTPQQRSELAEFGKDVMKELNFLADTLTDPDLRTTPLLERDSIINGVYKPRNLRSPLRLYSTEDVEPNLMPSALQCQMKSPMTNSRPFINSQNNFGPHGDPTPPSSSESHNNSFFNKPQSFGKNYEQLCEDPVLNGQATSGSGNRRVSTPRPFSSSDLTSIHPHPPNTPDRSLMEEDLSQQTLFDLTVEGFFHLSDDDCAEQSRFEQPKQQVDYIDRVISAHQTQTPRSIPADGTERGSHKRPVANAKARSAELNNPFVGQSMGEMDSNHPSSSTALARIPPPPMKTPPSMASSSANEIPQKKNKDRDMGQACSDFANLYDYDLIYCVVLKEDLHVETGLRMRPLLAYGQHGTKALPELTPEIHLRALRSKDCVEWHNMQCEYKAGDYAIGYMLPVHPEDVESGTGVVLGAFRLPRAHGYEERHPDQERQTLIDFAKKFSTMCLPKSRLPTERWETEWSTQGFKGQPTIKRSHTDHVASSAFPANEAVEVTFGDEASYKYSTNVSHSAFTPSPFPGSEATEASFDEERVYQASRNAVPNPVWNPFNPVAQNPYNPVAQGPFSPMIQNPFNPVAYGRFNPVTHDPFNPVEHAPLSEEDSHGSTTEASHADVYPRKMEVVQAKTSNGRKFSKTVKRFGAEMVQQMGRGGFA</sequence>
<feature type="region of interest" description="Disordered" evidence="1">
    <location>
        <begin position="71"/>
        <end position="110"/>
    </location>
</feature>
<feature type="compositionally biased region" description="Basic and acidic residues" evidence="1">
    <location>
        <begin position="89"/>
        <end position="104"/>
    </location>
</feature>
<dbReference type="OrthoDB" id="303614at2759"/>
<protein>
    <recommendedName>
        <fullName evidence="2">GAF domain-containing protein</fullName>
    </recommendedName>
</protein>
<proteinExistence type="predicted"/>
<dbReference type="InterPro" id="IPR029016">
    <property type="entry name" value="GAF-like_dom_sf"/>
</dbReference>
<dbReference type="InterPro" id="IPR003018">
    <property type="entry name" value="GAF"/>
</dbReference>
<feature type="compositionally biased region" description="Low complexity" evidence="1">
    <location>
        <begin position="514"/>
        <end position="525"/>
    </location>
</feature>
<organism evidence="3 4">
    <name type="scientific">Hyaloscypha bicolor E</name>
    <dbReference type="NCBI Taxonomy" id="1095630"/>
    <lineage>
        <taxon>Eukaryota</taxon>
        <taxon>Fungi</taxon>
        <taxon>Dikarya</taxon>
        <taxon>Ascomycota</taxon>
        <taxon>Pezizomycotina</taxon>
        <taxon>Leotiomycetes</taxon>
        <taxon>Helotiales</taxon>
        <taxon>Hyaloscyphaceae</taxon>
        <taxon>Hyaloscypha</taxon>
        <taxon>Hyaloscypha bicolor</taxon>
    </lineage>
</organism>
<dbReference type="PANTHER" id="PTHR43102">
    <property type="entry name" value="SLR1143 PROTEIN"/>
    <property type="match status" value="1"/>
</dbReference>
<name>A0A2J6T0P1_9HELO</name>
<feature type="region of interest" description="Disordered" evidence="1">
    <location>
        <begin position="542"/>
        <end position="580"/>
    </location>
</feature>
<dbReference type="RefSeq" id="XP_024733491.1">
    <property type="nucleotide sequence ID" value="XM_024887757.1"/>
</dbReference>
<feature type="region of interest" description="Disordered" evidence="1">
    <location>
        <begin position="1"/>
        <end position="59"/>
    </location>
</feature>
<dbReference type="InParanoid" id="A0A2J6T0P1"/>
<evidence type="ECO:0000259" key="2">
    <source>
        <dbReference type="Pfam" id="PF13185"/>
    </source>
</evidence>